<dbReference type="Pfam" id="PF26079">
    <property type="entry name" value="Baseplate_J_C"/>
    <property type="match status" value="1"/>
</dbReference>
<evidence type="ECO:0000313" key="6">
    <source>
        <dbReference type="Proteomes" id="UP000729290"/>
    </source>
</evidence>
<accession>A0ABS2GAU7</accession>
<dbReference type="EMBL" id="JACSNV010000017">
    <property type="protein sequence ID" value="MBM6878616.1"/>
    <property type="molecule type" value="Genomic_DNA"/>
</dbReference>
<reference evidence="5 6" key="1">
    <citation type="journal article" date="2021" name="Sci. Rep.">
        <title>The distribution of antibiotic resistance genes in chicken gut microbiota commensals.</title>
        <authorList>
            <person name="Juricova H."/>
            <person name="Matiasovicova J."/>
            <person name="Kubasova T."/>
            <person name="Cejkova D."/>
            <person name="Rychlik I."/>
        </authorList>
    </citation>
    <scope>NUCLEOTIDE SEQUENCE [LARGE SCALE GENOMIC DNA]</scope>
    <source>
        <strain evidence="5 6">An431b</strain>
    </source>
</reference>
<evidence type="ECO:0000313" key="5">
    <source>
        <dbReference type="EMBL" id="MBM6878616.1"/>
    </source>
</evidence>
<evidence type="ECO:0000259" key="4">
    <source>
        <dbReference type="Pfam" id="PF26079"/>
    </source>
</evidence>
<name>A0ABS2GAU7_9FIRM</name>
<dbReference type="InterPro" id="IPR058530">
    <property type="entry name" value="Baseplate_J-like_C"/>
</dbReference>
<comment type="caution">
    <text evidence="5">The sequence shown here is derived from an EMBL/GenBank/DDBJ whole genome shotgun (WGS) entry which is preliminary data.</text>
</comment>
<feature type="domain" description="Baseplate J-like central" evidence="3">
    <location>
        <begin position="186"/>
        <end position="257"/>
    </location>
</feature>
<protein>
    <submittedName>
        <fullName evidence="5">Baseplate J/gp47 family protein</fullName>
    </submittedName>
</protein>
<dbReference type="PANTHER" id="PTHR37829">
    <property type="entry name" value="PHAGE-LIKE ELEMENT PBSX PROTEIN XKDT"/>
    <property type="match status" value="1"/>
</dbReference>
<evidence type="ECO:0000259" key="3">
    <source>
        <dbReference type="Pfam" id="PF26078"/>
    </source>
</evidence>
<dbReference type="RefSeq" id="WP_205134265.1">
    <property type="nucleotide sequence ID" value="NZ_JACSNT010000015.1"/>
</dbReference>
<evidence type="ECO:0000259" key="2">
    <source>
        <dbReference type="Pfam" id="PF04865"/>
    </source>
</evidence>
<dbReference type="PANTHER" id="PTHR37829:SF3">
    <property type="entry name" value="PROTEIN JAYE-RELATED"/>
    <property type="match status" value="1"/>
</dbReference>
<feature type="domain" description="Baseplate J-like C-terminal" evidence="4">
    <location>
        <begin position="263"/>
        <end position="347"/>
    </location>
</feature>
<organism evidence="5 6">
    <name type="scientific">Anaerotignum lactatifermentans</name>
    <dbReference type="NCBI Taxonomy" id="160404"/>
    <lineage>
        <taxon>Bacteria</taxon>
        <taxon>Bacillati</taxon>
        <taxon>Bacillota</taxon>
        <taxon>Clostridia</taxon>
        <taxon>Lachnospirales</taxon>
        <taxon>Anaerotignaceae</taxon>
        <taxon>Anaerotignum</taxon>
    </lineage>
</organism>
<proteinExistence type="inferred from homology"/>
<evidence type="ECO:0000256" key="1">
    <source>
        <dbReference type="ARBA" id="ARBA00038087"/>
    </source>
</evidence>
<keyword evidence="6" id="KW-1185">Reference proteome</keyword>
<dbReference type="InterPro" id="IPR006949">
    <property type="entry name" value="Barrel_Baseplate_J-like"/>
</dbReference>
<dbReference type="Pfam" id="PF04865">
    <property type="entry name" value="Baseplate_J"/>
    <property type="match status" value="1"/>
</dbReference>
<dbReference type="Pfam" id="PF26078">
    <property type="entry name" value="Baseplate_J_M"/>
    <property type="match status" value="1"/>
</dbReference>
<dbReference type="InterPro" id="IPR058531">
    <property type="entry name" value="Baseplate_J_M"/>
</dbReference>
<dbReference type="Proteomes" id="UP000729290">
    <property type="component" value="Unassembled WGS sequence"/>
</dbReference>
<dbReference type="InterPro" id="IPR052399">
    <property type="entry name" value="Phage_Baseplate_Assmbl_Protein"/>
</dbReference>
<sequence length="352" mass="38058">MYEDKTYENIRDEILSKITLVDTREGSFTSDAVSPISMEMEKAYNQFDRMLGIMFLDTSAGSYIDERGKEYGIIRKEGTYAKGEVTFTGEKDTEIPAGTLCSTVGGLLFEVLEGGVIPEAGSITLPVQAQEPGDKYNVLAGSVRILPAAIFGVTSVTNAEKMLGGAEQETDAELVERILMKLQAPATSGNVYHYKMWAMNVEGVGNVKVFPLDNGPGTVTVMPITSSGRAPDEEILQRVAAYIEEQRPIGVTVTVMAPAEKMINVAASVQITTAVTAEAVQAAYAKLMEEYIKSSVFERNTVDYFKCLSMFYDIDGVVTVTSFSINGGSENISIGEKEIQVMGTIDVEGAST</sequence>
<feature type="domain" description="Baseplate protein J-like barrel" evidence="2">
    <location>
        <begin position="85"/>
        <end position="165"/>
    </location>
</feature>
<gene>
    <name evidence="5" type="ORF">H9X83_10675</name>
</gene>
<comment type="similarity">
    <text evidence="1">Belongs to the Mu gp47/PBSX XkdT family.</text>
</comment>